<dbReference type="InterPro" id="IPR036803">
    <property type="entry name" value="Porphobilinogen_deaminase_C_sf"/>
</dbReference>
<dbReference type="KEGG" id="fsl:EJO69_07165"/>
<dbReference type="EMBL" id="CP034438">
    <property type="protein sequence ID" value="AZN30112.1"/>
    <property type="molecule type" value="Genomic_DNA"/>
</dbReference>
<dbReference type="SUPFAM" id="SSF54782">
    <property type="entry name" value="Porphobilinogen deaminase (hydroxymethylbilane synthase), C-terminal domain"/>
    <property type="match status" value="1"/>
</dbReference>
<dbReference type="SUPFAM" id="SSF53850">
    <property type="entry name" value="Periplasmic binding protein-like II"/>
    <property type="match status" value="1"/>
</dbReference>
<reference evidence="8 9" key="1">
    <citation type="submission" date="2018-12" db="EMBL/GenBank/DDBJ databases">
        <title>Complete genome sequence of Flaviflexus salsibiostraticola KCTC 33148.</title>
        <authorList>
            <person name="Bae J.-W."/>
        </authorList>
    </citation>
    <scope>NUCLEOTIDE SEQUENCE [LARGE SCALE GENOMIC DNA]</scope>
    <source>
        <strain evidence="8 9">KCTC 33148</strain>
    </source>
</reference>
<evidence type="ECO:0000313" key="8">
    <source>
        <dbReference type="EMBL" id="AZN30112.1"/>
    </source>
</evidence>
<feature type="domain" description="Porphobilinogen deaminase N-terminal" evidence="7">
    <location>
        <begin position="42"/>
        <end position="179"/>
    </location>
</feature>
<comment type="function">
    <text evidence="1">Tetrapolymerization of the monopyrrole PBG into the hydroxymethylbilane pre-uroporphyrinogen in several discrete steps.</text>
</comment>
<dbReference type="GO" id="GO:0005737">
    <property type="term" value="C:cytoplasm"/>
    <property type="evidence" value="ECO:0007669"/>
    <property type="project" value="TreeGrafter"/>
</dbReference>
<evidence type="ECO:0000256" key="1">
    <source>
        <dbReference type="ARBA" id="ARBA00002869"/>
    </source>
</evidence>
<accession>A0A3Q8WTR8</accession>
<evidence type="ECO:0000256" key="6">
    <source>
        <dbReference type="ARBA" id="ARBA00048169"/>
    </source>
</evidence>
<dbReference type="PANTHER" id="PTHR11557:SF0">
    <property type="entry name" value="PORPHOBILINOGEN DEAMINASE"/>
    <property type="match status" value="1"/>
</dbReference>
<dbReference type="InterPro" id="IPR022417">
    <property type="entry name" value="Porphobilin_deaminase_N"/>
</dbReference>
<evidence type="ECO:0000256" key="2">
    <source>
        <dbReference type="ARBA" id="ARBA00005638"/>
    </source>
</evidence>
<name>A0A3Q8WTR8_9ACTO</name>
<dbReference type="Pfam" id="PF01379">
    <property type="entry name" value="Porphobil_deam"/>
    <property type="match status" value="1"/>
</dbReference>
<keyword evidence="9" id="KW-1185">Reference proteome</keyword>
<dbReference type="PANTHER" id="PTHR11557">
    <property type="entry name" value="PORPHOBILINOGEN DEAMINASE"/>
    <property type="match status" value="1"/>
</dbReference>
<keyword evidence="4" id="KW-0808">Transferase</keyword>
<gene>
    <name evidence="8" type="ORF">EJO69_07165</name>
</gene>
<dbReference type="AlphaFoldDB" id="A0A3Q8WTR8"/>
<dbReference type="Gene3D" id="3.40.190.10">
    <property type="entry name" value="Periplasmic binding protein-like II"/>
    <property type="match status" value="2"/>
</dbReference>
<evidence type="ECO:0000259" key="7">
    <source>
        <dbReference type="Pfam" id="PF01379"/>
    </source>
</evidence>
<keyword evidence="5" id="KW-0627">Porphyrin biosynthesis</keyword>
<evidence type="ECO:0000256" key="3">
    <source>
        <dbReference type="ARBA" id="ARBA00012655"/>
    </source>
</evidence>
<dbReference type="Proteomes" id="UP000270021">
    <property type="component" value="Chromosome"/>
</dbReference>
<sequence>MRIGTSSSALHLAQAAAAGDTLLVADGFDGYEIVEVDGGPEALRQALLAGHCDVAVHAASDIPLADHVDLSVVFLPRESPQDAFVGPTDYRGMPHGARVGVDSANRAAQITHFRQDLRPVDIGGDLEERLARVGELDGIIVSRAELTQLGRDIGQDLPYEVMVPVAGQGAVALEARRGSQVEHTLDLVDDQTTRLEMIAERSFVRELNLAPSAPVGVLARSTGRTVALHARFMGSGKVEIRRSSNNPEKLGHDLAAEFIRRGVRA</sequence>
<dbReference type="PRINTS" id="PR00151">
    <property type="entry name" value="PORPHBDMNASE"/>
</dbReference>
<evidence type="ECO:0000256" key="4">
    <source>
        <dbReference type="ARBA" id="ARBA00022679"/>
    </source>
</evidence>
<evidence type="ECO:0000256" key="5">
    <source>
        <dbReference type="ARBA" id="ARBA00023244"/>
    </source>
</evidence>
<dbReference type="EC" id="2.5.1.61" evidence="3"/>
<dbReference type="Gene3D" id="3.30.160.40">
    <property type="entry name" value="Porphobilinogen deaminase, C-terminal domain"/>
    <property type="match status" value="1"/>
</dbReference>
<dbReference type="RefSeq" id="WP_126040580.1">
    <property type="nucleotide sequence ID" value="NZ_CP034438.1"/>
</dbReference>
<comment type="catalytic activity">
    <reaction evidence="6">
        <text>4 porphobilinogen + H2O = hydroxymethylbilane + 4 NH4(+)</text>
        <dbReference type="Rhea" id="RHEA:13185"/>
        <dbReference type="ChEBI" id="CHEBI:15377"/>
        <dbReference type="ChEBI" id="CHEBI:28938"/>
        <dbReference type="ChEBI" id="CHEBI:57845"/>
        <dbReference type="ChEBI" id="CHEBI:58126"/>
        <dbReference type="EC" id="2.5.1.61"/>
    </reaction>
</comment>
<dbReference type="GO" id="GO:0004418">
    <property type="term" value="F:hydroxymethylbilane synthase activity"/>
    <property type="evidence" value="ECO:0007669"/>
    <property type="project" value="UniProtKB-EC"/>
</dbReference>
<proteinExistence type="inferred from homology"/>
<dbReference type="OrthoDB" id="9810298at2"/>
<comment type="similarity">
    <text evidence="2">Belongs to the HMBS family.</text>
</comment>
<organism evidence="8 9">
    <name type="scientific">Flaviflexus salsibiostraticola</name>
    <dbReference type="NCBI Taxonomy" id="1282737"/>
    <lineage>
        <taxon>Bacteria</taxon>
        <taxon>Bacillati</taxon>
        <taxon>Actinomycetota</taxon>
        <taxon>Actinomycetes</taxon>
        <taxon>Actinomycetales</taxon>
        <taxon>Actinomycetaceae</taxon>
        <taxon>Flaviflexus</taxon>
    </lineage>
</organism>
<dbReference type="InterPro" id="IPR000860">
    <property type="entry name" value="HemC"/>
</dbReference>
<protein>
    <recommendedName>
        <fullName evidence="3">hydroxymethylbilane synthase</fullName>
        <ecNumber evidence="3">2.5.1.61</ecNumber>
    </recommendedName>
</protein>
<evidence type="ECO:0000313" key="9">
    <source>
        <dbReference type="Proteomes" id="UP000270021"/>
    </source>
</evidence>
<dbReference type="GO" id="GO:0006783">
    <property type="term" value="P:heme biosynthetic process"/>
    <property type="evidence" value="ECO:0007669"/>
    <property type="project" value="TreeGrafter"/>
</dbReference>